<evidence type="ECO:0000256" key="2">
    <source>
        <dbReference type="SAM" id="SignalP"/>
    </source>
</evidence>
<keyword evidence="2" id="KW-0732">Signal</keyword>
<feature type="coiled-coil region" evidence="1">
    <location>
        <begin position="206"/>
        <end position="233"/>
    </location>
</feature>
<dbReference type="Pfam" id="PF01547">
    <property type="entry name" value="SBP_bac_1"/>
    <property type="match status" value="1"/>
</dbReference>
<evidence type="ECO:0000259" key="3">
    <source>
        <dbReference type="Pfam" id="PF12010"/>
    </source>
</evidence>
<dbReference type="AlphaFoldDB" id="A0A9X4QM65"/>
<proteinExistence type="predicted"/>
<keyword evidence="1" id="KW-0175">Coiled coil</keyword>
<dbReference type="PANTHER" id="PTHR43649">
    <property type="entry name" value="ARABINOSE-BINDING PROTEIN-RELATED"/>
    <property type="match status" value="1"/>
</dbReference>
<protein>
    <submittedName>
        <fullName evidence="4">Extracellular solute-binding protein</fullName>
    </submittedName>
</protein>
<dbReference type="PANTHER" id="PTHR43649:SF17">
    <property type="entry name" value="ABC TRANSPORTER SOLUTE BINDING PROTEIN-SUGAR TRANSPORT"/>
    <property type="match status" value="1"/>
</dbReference>
<evidence type="ECO:0000313" key="4">
    <source>
        <dbReference type="EMBL" id="MDG0791388.1"/>
    </source>
</evidence>
<gene>
    <name evidence="4" type="ORF">OMP38_11310</name>
</gene>
<evidence type="ECO:0000313" key="5">
    <source>
        <dbReference type="Proteomes" id="UP001153387"/>
    </source>
</evidence>
<dbReference type="RefSeq" id="WP_277565273.1">
    <property type="nucleotide sequence ID" value="NZ_JAPDHZ010000003.1"/>
</dbReference>
<dbReference type="EMBL" id="JAPDHZ010000003">
    <property type="protein sequence ID" value="MDG0791388.1"/>
    <property type="molecule type" value="Genomic_DNA"/>
</dbReference>
<feature type="domain" description="DUF3502" evidence="3">
    <location>
        <begin position="463"/>
        <end position="524"/>
    </location>
</feature>
<accession>A0A9X4QM65</accession>
<dbReference type="SUPFAM" id="SSF53850">
    <property type="entry name" value="Periplasmic binding protein-like II"/>
    <property type="match status" value="1"/>
</dbReference>
<dbReference type="InterPro" id="IPR006059">
    <property type="entry name" value="SBP"/>
</dbReference>
<sequence>MRKGKSATAVLAGVMLLGAMLSACGGNNNNGNASPSGTATAGSSASASASGAASPSATAKAEDEVTLKFYFGGDKKAATDEVWSKISDYVKDKGLNVKFDINFIPFNDFKDKMLVMAASGDNWDLNFDGDWLSYNQMAAKGSYMALNDLLPQYAPNLYKKYEEQGTLSAATIDGNIVGLPWTMKMNQRQFVTWRSDLTEKAGINVAKDSVKTIEDTENLLRELRKAYPNMKLNRTGPLTLIKIREEWIDLNQHGLGYYLSDPSMKIQPIEQQPFYKEAAVKARQWYDEKLINRDAMIDKTDGAAEWRNGKAVFTLTSHEWVNADPGFSDPSFKLDSSLIYPDKKQVNRTPLANVAAINRNSKHPDRVLRFLDMIETDRTLYDLVQYGIEGKTYKLDGDTAVYPDGMSTTTSNYMEWGGQWAFWKPQFMRPTSTYPKDFWLHEAEFASEPINVNSPLDGLFVSEEPMKNELAKRDQAIEEFNKPIEFGTGKDPEKAVDDYIEKQKKNGLDKIIAETQKQVDAFLAAKK</sequence>
<dbReference type="Pfam" id="PF12010">
    <property type="entry name" value="DUF3502"/>
    <property type="match status" value="1"/>
</dbReference>
<feature type="signal peptide" evidence="2">
    <location>
        <begin position="1"/>
        <end position="25"/>
    </location>
</feature>
<name>A0A9X4QM65_9BACL</name>
<organism evidence="4 5">
    <name type="scientific">Cohnella ginsengisoli</name>
    <dbReference type="NCBI Taxonomy" id="425004"/>
    <lineage>
        <taxon>Bacteria</taxon>
        <taxon>Bacillati</taxon>
        <taxon>Bacillota</taxon>
        <taxon>Bacilli</taxon>
        <taxon>Bacillales</taxon>
        <taxon>Paenibacillaceae</taxon>
        <taxon>Cohnella</taxon>
    </lineage>
</organism>
<dbReference type="InterPro" id="IPR050490">
    <property type="entry name" value="Bact_solute-bd_prot1"/>
</dbReference>
<dbReference type="Gene3D" id="3.40.190.10">
    <property type="entry name" value="Periplasmic binding protein-like II"/>
    <property type="match status" value="2"/>
</dbReference>
<evidence type="ECO:0000256" key="1">
    <source>
        <dbReference type="SAM" id="Coils"/>
    </source>
</evidence>
<feature type="chain" id="PRO_5040792981" evidence="2">
    <location>
        <begin position="26"/>
        <end position="527"/>
    </location>
</feature>
<dbReference type="InterPro" id="IPR022627">
    <property type="entry name" value="DUF3502"/>
</dbReference>
<reference evidence="4 5" key="1">
    <citation type="submission" date="2022-10" db="EMBL/GenBank/DDBJ databases">
        <title>Comparative genomic analysis of Cohnella hashimotonis sp. nov., isolated from the International Space Station.</title>
        <authorList>
            <person name="Simpson A."/>
            <person name="Venkateswaran K."/>
        </authorList>
    </citation>
    <scope>NUCLEOTIDE SEQUENCE [LARGE SCALE GENOMIC DNA]</scope>
    <source>
        <strain evidence="4 5">DSM 18997</strain>
    </source>
</reference>
<keyword evidence="5" id="KW-1185">Reference proteome</keyword>
<dbReference type="PROSITE" id="PS51257">
    <property type="entry name" value="PROKAR_LIPOPROTEIN"/>
    <property type="match status" value="1"/>
</dbReference>
<comment type="caution">
    <text evidence="4">The sequence shown here is derived from an EMBL/GenBank/DDBJ whole genome shotgun (WGS) entry which is preliminary data.</text>
</comment>
<dbReference type="Proteomes" id="UP001153387">
    <property type="component" value="Unassembled WGS sequence"/>
</dbReference>